<evidence type="ECO:0000313" key="2">
    <source>
        <dbReference type="Proteomes" id="UP000016930"/>
    </source>
</evidence>
<dbReference type="Gene3D" id="3.80.10.10">
    <property type="entry name" value="Ribonuclease Inhibitor"/>
    <property type="match status" value="1"/>
</dbReference>
<accession>M2RGE5</accession>
<evidence type="ECO:0000313" key="1">
    <source>
        <dbReference type="EMBL" id="EMD37527.1"/>
    </source>
</evidence>
<dbReference type="PANTHER" id="PTHR13318">
    <property type="entry name" value="PARTNER OF PAIRED, ISOFORM B-RELATED"/>
    <property type="match status" value="1"/>
</dbReference>
<dbReference type="Proteomes" id="UP000016930">
    <property type="component" value="Unassembled WGS sequence"/>
</dbReference>
<dbReference type="AlphaFoldDB" id="M2RGE5"/>
<dbReference type="InterPro" id="IPR032675">
    <property type="entry name" value="LRR_dom_sf"/>
</dbReference>
<dbReference type="HOGENOM" id="CLU_021164_0_0_1"/>
<sequence>MNDWERFMYYALRIRNLTLKDCGRNQDHVWPPPTTLEALSQYRMSATLLPSLRKLHLIDLSEQHAGILNTILTQGLREIYIESRYADLSLGTMSNLLGDIARMAHDLTSLTINITKHDSRPPMTPFLLANLRELQNVVVHLPCDRLAANAMVAWLSSLPKLTTLCLGDVSLPVHIISEAFGTVVGFTQLRTLGIATDALPKATAILNGLNDSSLVHLTAVSEFGDTYATANDVEAFMKAAAFACSPSIQLLNVRCPSLPSEPADRTPLPFEVMKPLLAFQHLEHLSLHFEVPIKVGDEKLEEYAKAWPRLQSLKLRLSPFRGHGFLLPSPEGEMTLRCLISFARYCRYLQSLHIKLDARVFTTIPSERPGAGHSCNNLRKLDLDYSNIDDPVAVAAFLSDIFPELRKVETEARSFYKVKWDEVSRLLQILGPVRAQERRWLSRAIFMRT</sequence>
<proteinExistence type="predicted"/>
<protein>
    <recommendedName>
        <fullName evidence="3">F-box domain-containing protein</fullName>
    </recommendedName>
</protein>
<name>M2RGE5_CERS8</name>
<gene>
    <name evidence="1" type="ORF">CERSUDRAFT_94535</name>
</gene>
<dbReference type="EMBL" id="KB445796">
    <property type="protein sequence ID" value="EMD37527.1"/>
    <property type="molecule type" value="Genomic_DNA"/>
</dbReference>
<evidence type="ECO:0008006" key="3">
    <source>
        <dbReference type="Google" id="ProtNLM"/>
    </source>
</evidence>
<dbReference type="GO" id="GO:0019005">
    <property type="term" value="C:SCF ubiquitin ligase complex"/>
    <property type="evidence" value="ECO:0007669"/>
    <property type="project" value="TreeGrafter"/>
</dbReference>
<reference evidence="1 2" key="1">
    <citation type="journal article" date="2012" name="Proc. Natl. Acad. Sci. U.S.A.">
        <title>Comparative genomics of Ceriporiopsis subvermispora and Phanerochaete chrysosporium provide insight into selective ligninolysis.</title>
        <authorList>
            <person name="Fernandez-Fueyo E."/>
            <person name="Ruiz-Duenas F.J."/>
            <person name="Ferreira P."/>
            <person name="Floudas D."/>
            <person name="Hibbett D.S."/>
            <person name="Canessa P."/>
            <person name="Larrondo L.F."/>
            <person name="James T.Y."/>
            <person name="Seelenfreund D."/>
            <person name="Lobos S."/>
            <person name="Polanco R."/>
            <person name="Tello M."/>
            <person name="Honda Y."/>
            <person name="Watanabe T."/>
            <person name="Watanabe T."/>
            <person name="Ryu J.S."/>
            <person name="Kubicek C.P."/>
            <person name="Schmoll M."/>
            <person name="Gaskell J."/>
            <person name="Hammel K.E."/>
            <person name="St John F.J."/>
            <person name="Vanden Wymelenberg A."/>
            <person name="Sabat G."/>
            <person name="Splinter BonDurant S."/>
            <person name="Syed K."/>
            <person name="Yadav J.S."/>
            <person name="Doddapaneni H."/>
            <person name="Subramanian V."/>
            <person name="Lavin J.L."/>
            <person name="Oguiza J.A."/>
            <person name="Perez G."/>
            <person name="Pisabarro A.G."/>
            <person name="Ramirez L."/>
            <person name="Santoyo F."/>
            <person name="Master E."/>
            <person name="Coutinho P.M."/>
            <person name="Henrissat B."/>
            <person name="Lombard V."/>
            <person name="Magnuson J.K."/>
            <person name="Kuees U."/>
            <person name="Hori C."/>
            <person name="Igarashi K."/>
            <person name="Samejima M."/>
            <person name="Held B.W."/>
            <person name="Barry K.W."/>
            <person name="LaButti K.M."/>
            <person name="Lapidus A."/>
            <person name="Lindquist E.A."/>
            <person name="Lucas S.M."/>
            <person name="Riley R."/>
            <person name="Salamov A.A."/>
            <person name="Hoffmeister D."/>
            <person name="Schwenk D."/>
            <person name="Hadar Y."/>
            <person name="Yarden O."/>
            <person name="de Vries R.P."/>
            <person name="Wiebenga A."/>
            <person name="Stenlid J."/>
            <person name="Eastwood D."/>
            <person name="Grigoriev I.V."/>
            <person name="Berka R.M."/>
            <person name="Blanchette R.A."/>
            <person name="Kersten P."/>
            <person name="Martinez A.T."/>
            <person name="Vicuna R."/>
            <person name="Cullen D."/>
        </authorList>
    </citation>
    <scope>NUCLEOTIDE SEQUENCE [LARGE SCALE GENOMIC DNA]</scope>
    <source>
        <strain evidence="1 2">B</strain>
    </source>
</reference>
<dbReference type="OrthoDB" id="2803881at2759"/>
<dbReference type="SUPFAM" id="SSF52047">
    <property type="entry name" value="RNI-like"/>
    <property type="match status" value="1"/>
</dbReference>
<dbReference type="GO" id="GO:0031146">
    <property type="term" value="P:SCF-dependent proteasomal ubiquitin-dependent protein catabolic process"/>
    <property type="evidence" value="ECO:0007669"/>
    <property type="project" value="TreeGrafter"/>
</dbReference>
<keyword evidence="2" id="KW-1185">Reference proteome</keyword>
<organism evidence="1 2">
    <name type="scientific">Ceriporiopsis subvermispora (strain B)</name>
    <name type="common">White-rot fungus</name>
    <name type="synonym">Gelatoporia subvermispora</name>
    <dbReference type="NCBI Taxonomy" id="914234"/>
    <lineage>
        <taxon>Eukaryota</taxon>
        <taxon>Fungi</taxon>
        <taxon>Dikarya</taxon>
        <taxon>Basidiomycota</taxon>
        <taxon>Agaricomycotina</taxon>
        <taxon>Agaricomycetes</taxon>
        <taxon>Polyporales</taxon>
        <taxon>Gelatoporiaceae</taxon>
        <taxon>Gelatoporia</taxon>
    </lineage>
</organism>